<name>A0A6I6MJ91_9CAUL</name>
<feature type="chain" id="PRO_5026205316" description="Flagellar basal body-associated protein FliL" evidence="2">
    <location>
        <begin position="28"/>
        <end position="156"/>
    </location>
</feature>
<sequence>MKRSHAVARAIAAAMIASTLLAGLANASGGGGHGGEKEKAKEEEGPSTTARSMDAPYLAVPVVRDGHLVNYLFVSLRIEIAPQVDLWRTRERAHFLRDALVRASHSNDLADPHNNNALNEALALQVYRAAAVQALGERAVGPIQIVATYSSQGSGI</sequence>
<gene>
    <name evidence="3" type="ORF">DSM104635_02134</name>
</gene>
<reference evidence="4" key="1">
    <citation type="submission" date="2019-12" db="EMBL/GenBank/DDBJ databases">
        <title>Complete genome of Terracaulis silvestris 0127_4.</title>
        <authorList>
            <person name="Vieira S."/>
            <person name="Riedel T."/>
            <person name="Sproer C."/>
            <person name="Pascual J."/>
            <person name="Boedeker C."/>
            <person name="Overmann J."/>
        </authorList>
    </citation>
    <scope>NUCLEOTIDE SEQUENCE [LARGE SCALE GENOMIC DNA]</scope>
    <source>
        <strain evidence="4">0127_4</strain>
    </source>
</reference>
<feature type="region of interest" description="Disordered" evidence="1">
    <location>
        <begin position="28"/>
        <end position="51"/>
    </location>
</feature>
<evidence type="ECO:0000256" key="2">
    <source>
        <dbReference type="SAM" id="SignalP"/>
    </source>
</evidence>
<proteinExistence type="predicted"/>
<keyword evidence="2" id="KW-0732">Signal</keyword>
<evidence type="ECO:0000313" key="3">
    <source>
        <dbReference type="EMBL" id="QGZ95285.1"/>
    </source>
</evidence>
<accession>A0A6I6MJ91</accession>
<protein>
    <recommendedName>
        <fullName evidence="5">Flagellar basal body-associated protein FliL</fullName>
    </recommendedName>
</protein>
<evidence type="ECO:0000313" key="4">
    <source>
        <dbReference type="Proteomes" id="UP000431269"/>
    </source>
</evidence>
<dbReference type="RefSeq" id="WP_158766160.1">
    <property type="nucleotide sequence ID" value="NZ_CP047045.1"/>
</dbReference>
<keyword evidence="4" id="KW-1185">Reference proteome</keyword>
<dbReference type="KEGG" id="tsv:DSM104635_02134"/>
<dbReference type="EMBL" id="CP047045">
    <property type="protein sequence ID" value="QGZ95285.1"/>
    <property type="molecule type" value="Genomic_DNA"/>
</dbReference>
<organism evidence="3 4">
    <name type="scientific">Terricaulis silvestris</name>
    <dbReference type="NCBI Taxonomy" id="2686094"/>
    <lineage>
        <taxon>Bacteria</taxon>
        <taxon>Pseudomonadati</taxon>
        <taxon>Pseudomonadota</taxon>
        <taxon>Alphaproteobacteria</taxon>
        <taxon>Caulobacterales</taxon>
        <taxon>Caulobacteraceae</taxon>
        <taxon>Terricaulis</taxon>
    </lineage>
</organism>
<dbReference type="Proteomes" id="UP000431269">
    <property type="component" value="Chromosome"/>
</dbReference>
<evidence type="ECO:0008006" key="5">
    <source>
        <dbReference type="Google" id="ProtNLM"/>
    </source>
</evidence>
<feature type="compositionally biased region" description="Basic and acidic residues" evidence="1">
    <location>
        <begin position="34"/>
        <end position="44"/>
    </location>
</feature>
<evidence type="ECO:0000256" key="1">
    <source>
        <dbReference type="SAM" id="MobiDB-lite"/>
    </source>
</evidence>
<feature type="signal peptide" evidence="2">
    <location>
        <begin position="1"/>
        <end position="27"/>
    </location>
</feature>
<dbReference type="AlphaFoldDB" id="A0A6I6MJ91"/>